<dbReference type="RefSeq" id="WP_101538854.1">
    <property type="nucleotide sequence ID" value="NZ_MXAV01000053.1"/>
</dbReference>
<evidence type="ECO:0000313" key="3">
    <source>
        <dbReference type="Proteomes" id="UP000234329"/>
    </source>
</evidence>
<dbReference type="AlphaFoldDB" id="A0A2I1DID9"/>
<comment type="caution">
    <text evidence="2">The sequence shown here is derived from an EMBL/GenBank/DDBJ whole genome shotgun (WGS) entry which is preliminary data.</text>
</comment>
<dbReference type="Proteomes" id="UP000234329">
    <property type="component" value="Unassembled WGS sequence"/>
</dbReference>
<gene>
    <name evidence="2" type="ORF">B1757_13655</name>
</gene>
<proteinExistence type="predicted"/>
<feature type="chain" id="PRO_5014148798" description="Lipoprotein" evidence="1">
    <location>
        <begin position="19"/>
        <end position="179"/>
    </location>
</feature>
<sequence>MKNRYKYVAITVFTALMAGCSGVGHPTYPYKTSGSNTALGAWEMVQTKMVGGAIPLYQIHDVQPKNILFVGKKEACHIQTQADGSGASAEVMDVETASGTMSLANGPILPGDDDATYSGNSTKMKLQSSRESELILGGNILRRLPINNMHDALNYIEGTFLVKPAEARKLMAKCVSGGK</sequence>
<dbReference type="InParanoid" id="A0A2I1DID9"/>
<keyword evidence="1" id="KW-0732">Signal</keyword>
<keyword evidence="3" id="KW-1185">Reference proteome</keyword>
<evidence type="ECO:0000256" key="1">
    <source>
        <dbReference type="SAM" id="SignalP"/>
    </source>
</evidence>
<organism evidence="2 3">
    <name type="scientific">Acidithiobacillus marinus</name>
    <dbReference type="NCBI Taxonomy" id="187490"/>
    <lineage>
        <taxon>Bacteria</taxon>
        <taxon>Pseudomonadati</taxon>
        <taxon>Pseudomonadota</taxon>
        <taxon>Acidithiobacillia</taxon>
        <taxon>Acidithiobacillales</taxon>
        <taxon>Acidithiobacillaceae</taxon>
        <taxon>Acidithiobacillus</taxon>
    </lineage>
</organism>
<dbReference type="PROSITE" id="PS51257">
    <property type="entry name" value="PROKAR_LIPOPROTEIN"/>
    <property type="match status" value="1"/>
</dbReference>
<evidence type="ECO:0000313" key="2">
    <source>
        <dbReference type="EMBL" id="PKY09644.1"/>
    </source>
</evidence>
<dbReference type="EMBL" id="MXAV01000053">
    <property type="protein sequence ID" value="PKY09644.1"/>
    <property type="molecule type" value="Genomic_DNA"/>
</dbReference>
<evidence type="ECO:0008006" key="4">
    <source>
        <dbReference type="Google" id="ProtNLM"/>
    </source>
</evidence>
<protein>
    <recommendedName>
        <fullName evidence="4">Lipoprotein</fullName>
    </recommendedName>
</protein>
<reference evidence="2 3" key="1">
    <citation type="submission" date="2017-03" db="EMBL/GenBank/DDBJ databases">
        <title>Draft genime sequence of the acidophilic sulfur-oxidizing bacterium Acidithiobacillus sp. SH, isolated from seawater.</title>
        <authorList>
            <person name="Sharmin S."/>
            <person name="Tokuhisa M."/>
            <person name="Kanao T."/>
            <person name="Kamimura K."/>
        </authorList>
    </citation>
    <scope>NUCLEOTIDE SEQUENCE [LARGE SCALE GENOMIC DNA]</scope>
    <source>
        <strain evidence="2 3">SH</strain>
    </source>
</reference>
<name>A0A2I1DID9_9PROT</name>
<dbReference type="OrthoDB" id="5297805at2"/>
<accession>A0A2I1DID9</accession>
<feature type="signal peptide" evidence="1">
    <location>
        <begin position="1"/>
        <end position="18"/>
    </location>
</feature>